<dbReference type="Proteomes" id="UP000287394">
    <property type="component" value="Chromosome"/>
</dbReference>
<evidence type="ECO:0000313" key="6">
    <source>
        <dbReference type="Proteomes" id="UP000287394"/>
    </source>
</evidence>
<keyword evidence="3" id="KW-0238">DNA-binding</keyword>
<evidence type="ECO:0000256" key="3">
    <source>
        <dbReference type="ARBA" id="ARBA00023125"/>
    </source>
</evidence>
<evidence type="ECO:0000256" key="2">
    <source>
        <dbReference type="ARBA" id="ARBA00023015"/>
    </source>
</evidence>
<name>A0A402CVK4_9BACT</name>
<dbReference type="InterPro" id="IPR000843">
    <property type="entry name" value="HTH_LacI"/>
</dbReference>
<dbReference type="InterPro" id="IPR046335">
    <property type="entry name" value="LacI/GalR-like_sensor"/>
</dbReference>
<dbReference type="Pfam" id="PF13377">
    <property type="entry name" value="Peripla_BP_3"/>
    <property type="match status" value="1"/>
</dbReference>
<proteinExistence type="predicted"/>
<evidence type="ECO:0000256" key="1">
    <source>
        <dbReference type="ARBA" id="ARBA00022491"/>
    </source>
</evidence>
<dbReference type="CDD" id="cd01392">
    <property type="entry name" value="HTH_LacI"/>
    <property type="match status" value="1"/>
</dbReference>
<dbReference type="InterPro" id="IPR010982">
    <property type="entry name" value="Lambda_DNA-bd_dom_sf"/>
</dbReference>
<protein>
    <submittedName>
        <fullName evidence="5">HTH-type transcriptional regulator</fullName>
    </submittedName>
</protein>
<keyword evidence="2" id="KW-0805">Transcription regulation</keyword>
<keyword evidence="6" id="KW-1185">Reference proteome</keyword>
<dbReference type="InterPro" id="IPR028082">
    <property type="entry name" value="Peripla_BP_I"/>
</dbReference>
<dbReference type="EMBL" id="AP025739">
    <property type="protein sequence ID" value="BDI30434.1"/>
    <property type="molecule type" value="Genomic_DNA"/>
</dbReference>
<dbReference type="Pfam" id="PF00356">
    <property type="entry name" value="LacI"/>
    <property type="match status" value="1"/>
</dbReference>
<dbReference type="Gene3D" id="1.10.260.40">
    <property type="entry name" value="lambda repressor-like DNA-binding domains"/>
    <property type="match status" value="1"/>
</dbReference>
<dbReference type="RefSeq" id="WP_119321389.1">
    <property type="nucleotide sequence ID" value="NZ_AP025739.1"/>
</dbReference>
<keyword evidence="4" id="KW-0804">Transcription</keyword>
<dbReference type="PROSITE" id="PS50932">
    <property type="entry name" value="HTH_LACI_2"/>
    <property type="match status" value="1"/>
</dbReference>
<evidence type="ECO:0000256" key="4">
    <source>
        <dbReference type="ARBA" id="ARBA00023163"/>
    </source>
</evidence>
<gene>
    <name evidence="5" type="ORF">CCAX7_24850</name>
</gene>
<dbReference type="SUPFAM" id="SSF53822">
    <property type="entry name" value="Periplasmic binding protein-like I"/>
    <property type="match status" value="1"/>
</dbReference>
<dbReference type="SUPFAM" id="SSF47413">
    <property type="entry name" value="lambda repressor-like DNA-binding domains"/>
    <property type="match status" value="1"/>
</dbReference>
<reference evidence="5 6" key="1">
    <citation type="journal article" date="2019" name="Int. J. Syst. Evol. Microbiol.">
        <title>Capsulimonas corticalis gen. nov., sp. nov., an aerobic capsulated bacterium, of a novel bacterial order, Capsulimonadales ord. nov., of the class Armatimonadia of the phylum Armatimonadetes.</title>
        <authorList>
            <person name="Li J."/>
            <person name="Kudo C."/>
            <person name="Tonouchi A."/>
        </authorList>
    </citation>
    <scope>NUCLEOTIDE SEQUENCE [LARGE SCALE GENOMIC DNA]</scope>
    <source>
        <strain evidence="5 6">AX-7</strain>
    </source>
</reference>
<organism evidence="5 6">
    <name type="scientific">Capsulimonas corticalis</name>
    <dbReference type="NCBI Taxonomy" id="2219043"/>
    <lineage>
        <taxon>Bacteria</taxon>
        <taxon>Bacillati</taxon>
        <taxon>Armatimonadota</taxon>
        <taxon>Armatimonadia</taxon>
        <taxon>Capsulimonadales</taxon>
        <taxon>Capsulimonadaceae</taxon>
        <taxon>Capsulimonas</taxon>
    </lineage>
</organism>
<dbReference type="CDD" id="cd06267">
    <property type="entry name" value="PBP1_LacI_sugar_binding-like"/>
    <property type="match status" value="1"/>
</dbReference>
<evidence type="ECO:0000313" key="5">
    <source>
        <dbReference type="EMBL" id="BDI30434.1"/>
    </source>
</evidence>
<dbReference type="GO" id="GO:0000976">
    <property type="term" value="F:transcription cis-regulatory region binding"/>
    <property type="evidence" value="ECO:0007669"/>
    <property type="project" value="TreeGrafter"/>
</dbReference>
<dbReference type="PANTHER" id="PTHR30146">
    <property type="entry name" value="LACI-RELATED TRANSCRIPTIONAL REPRESSOR"/>
    <property type="match status" value="1"/>
</dbReference>
<accession>A0A402CVK4</accession>
<sequence length="337" mass="37088">MGKKAPTLKDVAQRAGVSRMAVSAVINNMQSTVRVAPATRERIFEAMAELRYQPNVTARSLRRQQTDTIGFYNGHGYIDMRDPFAPSVFQGLQSAASSFSNHLLLYNGFHLKEQDAVRHKLLSSKADGVVIWPAPGDEALVASLAGTDKPLIQFAEAYPGLPAVVTDDYRGAHALAAHLAERGRTNILFRRGVAPLRSEVDRYQAFADAAGEFGLSLTTTMPADRFDHLTDQEKELIRRGSPAGPFSAVACWHDASAMQVMRHCLREGIQVPDDIALAGIDGFAWREFPPERPLTTVVIDWSLLAHQCVELLIERVHGREIPDRTIVPGRLRIGATT</sequence>
<dbReference type="PROSITE" id="PS00356">
    <property type="entry name" value="HTH_LACI_1"/>
    <property type="match status" value="1"/>
</dbReference>
<dbReference type="Gene3D" id="3.40.50.2300">
    <property type="match status" value="2"/>
</dbReference>
<dbReference type="SMART" id="SM00354">
    <property type="entry name" value="HTH_LACI"/>
    <property type="match status" value="1"/>
</dbReference>
<dbReference type="KEGG" id="ccot:CCAX7_24850"/>
<keyword evidence="1" id="KW-0678">Repressor</keyword>
<dbReference type="AlphaFoldDB" id="A0A402CVK4"/>
<dbReference type="PANTHER" id="PTHR30146:SF148">
    <property type="entry name" value="HTH-TYPE TRANSCRIPTIONAL REPRESSOR PURR-RELATED"/>
    <property type="match status" value="1"/>
</dbReference>
<dbReference type="GO" id="GO:0003700">
    <property type="term" value="F:DNA-binding transcription factor activity"/>
    <property type="evidence" value="ECO:0007669"/>
    <property type="project" value="TreeGrafter"/>
</dbReference>